<keyword evidence="1" id="KW-1133">Transmembrane helix</keyword>
<organism evidence="3 4">
    <name type="scientific">Ligaoa zhengdingensis</name>
    <dbReference type="NCBI Taxonomy" id="2763658"/>
    <lineage>
        <taxon>Bacteria</taxon>
        <taxon>Bacillati</taxon>
        <taxon>Bacillota</taxon>
        <taxon>Clostridia</taxon>
        <taxon>Eubacteriales</taxon>
        <taxon>Oscillospiraceae</taxon>
        <taxon>Ligaoa</taxon>
    </lineage>
</organism>
<keyword evidence="1" id="KW-0472">Membrane</keyword>
<keyword evidence="2" id="KW-0732">Signal</keyword>
<reference evidence="3" key="1">
    <citation type="submission" date="2020-08" db="EMBL/GenBank/DDBJ databases">
        <title>Genome public.</title>
        <authorList>
            <person name="Liu C."/>
            <person name="Sun Q."/>
        </authorList>
    </citation>
    <scope>NUCLEOTIDE SEQUENCE</scope>
    <source>
        <strain evidence="3">NSJ-31</strain>
    </source>
</reference>
<dbReference type="NCBIfam" id="TIGR01167">
    <property type="entry name" value="LPXTG_anchor"/>
    <property type="match status" value="1"/>
</dbReference>
<keyword evidence="1" id="KW-0812">Transmembrane</keyword>
<gene>
    <name evidence="3" type="ORF">H8711_03040</name>
</gene>
<evidence type="ECO:0000256" key="1">
    <source>
        <dbReference type="SAM" id="Phobius"/>
    </source>
</evidence>
<dbReference type="RefSeq" id="WP_249282064.1">
    <property type="nucleotide sequence ID" value="NZ_JACRST010000002.1"/>
</dbReference>
<feature type="signal peptide" evidence="2">
    <location>
        <begin position="1"/>
        <end position="28"/>
    </location>
</feature>
<dbReference type="Proteomes" id="UP000653127">
    <property type="component" value="Unassembled WGS sequence"/>
</dbReference>
<feature type="chain" id="PRO_5037739468" evidence="2">
    <location>
        <begin position="29"/>
        <end position="69"/>
    </location>
</feature>
<name>A0A926I409_9FIRM</name>
<evidence type="ECO:0000313" key="3">
    <source>
        <dbReference type="EMBL" id="MBC8545915.1"/>
    </source>
</evidence>
<accession>A0A926I409</accession>
<evidence type="ECO:0000256" key="2">
    <source>
        <dbReference type="SAM" id="SignalP"/>
    </source>
</evidence>
<comment type="caution">
    <text evidence="3">The sequence shown here is derived from an EMBL/GenBank/DDBJ whole genome shotgun (WGS) entry which is preliminary data.</text>
</comment>
<protein>
    <submittedName>
        <fullName evidence="3">LPXTG cell wall anchor domain-containing protein</fullName>
    </submittedName>
</protein>
<feature type="transmembrane region" description="Helical" evidence="1">
    <location>
        <begin position="38"/>
        <end position="59"/>
    </location>
</feature>
<keyword evidence="4" id="KW-1185">Reference proteome</keyword>
<sequence length="69" mass="7283">MKNRWKKISASLSVAMATLLTTSVHVFALNPDTGDNSNLPLVLGIGGGALLLVIILVVLGGKKNKKKQK</sequence>
<dbReference type="EMBL" id="JACRST010000002">
    <property type="protein sequence ID" value="MBC8545915.1"/>
    <property type="molecule type" value="Genomic_DNA"/>
</dbReference>
<proteinExistence type="predicted"/>
<evidence type="ECO:0000313" key="4">
    <source>
        <dbReference type="Proteomes" id="UP000653127"/>
    </source>
</evidence>
<dbReference type="AlphaFoldDB" id="A0A926I409"/>